<dbReference type="Pfam" id="PF13205">
    <property type="entry name" value="Big_5"/>
    <property type="match status" value="1"/>
</dbReference>
<comment type="caution">
    <text evidence="4">The sequence shown here is derived from an EMBL/GenBank/DDBJ whole genome shotgun (WGS) entry which is preliminary data.</text>
</comment>
<sequence>MSLNRYSHNRPTKGLAIALIVFIGGWSISCANMGRPGGGPKDETPPVLKKSTPLAGTLNYSKNKIVLEFDEIVQVENPSEKIIISPPQTKMPQVSTLGRTVTITLNDSLIPNTTYTIDFGDAIADNNEKNKMQDFSFYFSTGDHIDTLEMSGTLLNASNLEPISNMLVGIYSNPSDTAFTTQPFLRMGRSDEYGHFTVRNIAAGTYRVFALKDGNRNYFFDNATEDLAYLDTTFTPTVSMEWHSDTLWVDTITVDTIITTLQPHYMPDNIILRAFNENYKASYFEKYDRSDRHRITLYFSTAQDSLPRITPLNFSGEDWAIIEKSKTNDTITYWLLDSLIYNIDSLRIAAQYLRTDSTQQLALYNDTMLWAFRERKTHTRERRKKDNDTLPPPIEFMAIDNRSGSSVDIFAQPAYIFAQPVKYIDTTAIRLERKVDTLWVEVDDYTFLPEVDKPRTYRLKNKWVSGGEYRFTLDSLAVEGIYGNPTNTMEHTFKVRAVEEYANLLVRTIGVTDHAFVELLNNSDQPIYKTPVKKGAALFRYVNPGTYYMRLCIDKNDNGVWDTGNYKEKRQPEEVFYYPGNLSLRANWDVDQSWDVYATPLDEQKPYEIIKNKPKETKSEEIPEEEQGPIYSNQPTITGNRNIR</sequence>
<dbReference type="PROSITE" id="PS51257">
    <property type="entry name" value="PROKAR_LIPOPROTEIN"/>
    <property type="match status" value="1"/>
</dbReference>
<name>A0A9D1KD03_9BACT</name>
<evidence type="ECO:0000313" key="4">
    <source>
        <dbReference type="EMBL" id="HIT38726.1"/>
    </source>
</evidence>
<dbReference type="EMBL" id="DVKT01000007">
    <property type="protein sequence ID" value="HIT38726.1"/>
    <property type="molecule type" value="Genomic_DNA"/>
</dbReference>
<evidence type="ECO:0000313" key="5">
    <source>
        <dbReference type="Proteomes" id="UP000886722"/>
    </source>
</evidence>
<protein>
    <submittedName>
        <fullName evidence="4">Ig-like domain-containing protein</fullName>
    </submittedName>
</protein>
<organism evidence="4 5">
    <name type="scientific">Candidatus Caccoplasma intestinavium</name>
    <dbReference type="NCBI Taxonomy" id="2840716"/>
    <lineage>
        <taxon>Bacteria</taxon>
        <taxon>Pseudomonadati</taxon>
        <taxon>Bacteroidota</taxon>
        <taxon>Bacteroidia</taxon>
        <taxon>Bacteroidales</taxon>
        <taxon>Bacteroidaceae</taxon>
        <taxon>Bacteroidaceae incertae sedis</taxon>
        <taxon>Candidatus Caccoplasma</taxon>
    </lineage>
</organism>
<reference evidence="4" key="2">
    <citation type="journal article" date="2021" name="PeerJ">
        <title>Extensive microbial diversity within the chicken gut microbiome revealed by metagenomics and culture.</title>
        <authorList>
            <person name="Gilroy R."/>
            <person name="Ravi A."/>
            <person name="Getino M."/>
            <person name="Pursley I."/>
            <person name="Horton D.L."/>
            <person name="Alikhan N.F."/>
            <person name="Baker D."/>
            <person name="Gharbi K."/>
            <person name="Hall N."/>
            <person name="Watson M."/>
            <person name="Adriaenssens E.M."/>
            <person name="Foster-Nyarko E."/>
            <person name="Jarju S."/>
            <person name="Secka A."/>
            <person name="Antonio M."/>
            <person name="Oren A."/>
            <person name="Chaudhuri R.R."/>
            <person name="La Ragione R."/>
            <person name="Hildebrand F."/>
            <person name="Pallen M.J."/>
        </authorList>
    </citation>
    <scope>NUCLEOTIDE SEQUENCE</scope>
    <source>
        <strain evidence="4">21143</strain>
    </source>
</reference>
<evidence type="ECO:0000256" key="1">
    <source>
        <dbReference type="ARBA" id="ARBA00022729"/>
    </source>
</evidence>
<feature type="domain" description="SbsA Ig-like" evidence="3">
    <location>
        <begin position="42"/>
        <end position="141"/>
    </location>
</feature>
<gene>
    <name evidence="4" type="ORF">IAD06_01615</name>
</gene>
<dbReference type="InterPro" id="IPR014755">
    <property type="entry name" value="Cu-Rt/internalin_Ig-like"/>
</dbReference>
<keyword evidence="1" id="KW-0732">Signal</keyword>
<accession>A0A9D1KD03</accession>
<evidence type="ECO:0000259" key="3">
    <source>
        <dbReference type="Pfam" id="PF13205"/>
    </source>
</evidence>
<feature type="compositionally biased region" description="Polar residues" evidence="2">
    <location>
        <begin position="630"/>
        <end position="644"/>
    </location>
</feature>
<feature type="compositionally biased region" description="Basic and acidic residues" evidence="2">
    <location>
        <begin position="608"/>
        <end position="621"/>
    </location>
</feature>
<dbReference type="AlphaFoldDB" id="A0A9D1KD03"/>
<dbReference type="Proteomes" id="UP000886722">
    <property type="component" value="Unassembled WGS sequence"/>
</dbReference>
<reference evidence="4" key="1">
    <citation type="submission" date="2020-10" db="EMBL/GenBank/DDBJ databases">
        <authorList>
            <person name="Gilroy R."/>
        </authorList>
    </citation>
    <scope>NUCLEOTIDE SEQUENCE</scope>
    <source>
        <strain evidence="4">21143</strain>
    </source>
</reference>
<dbReference type="InterPro" id="IPR032812">
    <property type="entry name" value="SbsA_Ig"/>
</dbReference>
<feature type="region of interest" description="Disordered" evidence="2">
    <location>
        <begin position="608"/>
        <end position="644"/>
    </location>
</feature>
<evidence type="ECO:0000256" key="2">
    <source>
        <dbReference type="SAM" id="MobiDB-lite"/>
    </source>
</evidence>
<dbReference type="Gene3D" id="2.60.40.1220">
    <property type="match status" value="1"/>
</dbReference>
<proteinExistence type="predicted"/>